<protein>
    <submittedName>
        <fullName evidence="3">Protein-glutamine gamma-glutamyltransferase</fullName>
    </submittedName>
</protein>
<gene>
    <name evidence="3" type="ORF">AF332_22845</name>
</gene>
<sequence length="246" mass="28307">MIILSNNQNKPGASSFFGVQREIYSALEASPETHHYDSMHELLFEILLRENIIKAARQLHASRVEFAPFNTSRFNPRIWRKTRYGYLLDPYVLPSDAIMDVFTNSWEYAFECTTAIVLIFYKAVLDSISVSRFNTLFQGLLVWDWNYDYDLSIVTKRGRNFIPGDVVYFYNPDYDHPVWTGENSVFLGGGMFFGHGVGMETEAGMIRALNTLRKPGATRDAYLISQHSRLNVKYLSQFAKRPLSIA</sequence>
<dbReference type="EMBL" id="LGUF01000007">
    <property type="protein sequence ID" value="KON89368.1"/>
    <property type="molecule type" value="Genomic_DNA"/>
</dbReference>
<dbReference type="Proteomes" id="UP000037109">
    <property type="component" value="Unassembled WGS sequence"/>
</dbReference>
<evidence type="ECO:0000256" key="1">
    <source>
        <dbReference type="ARBA" id="ARBA00022679"/>
    </source>
</evidence>
<proteinExistence type="predicted"/>
<name>A0A0M0GHV8_SPOGL</name>
<comment type="caution">
    <text evidence="3">The sequence shown here is derived from an EMBL/GenBank/DDBJ whole genome shotgun (WGS) entry which is preliminary data.</text>
</comment>
<keyword evidence="1 3" id="KW-0808">Transferase</keyword>
<evidence type="ECO:0000313" key="3">
    <source>
        <dbReference type="EMBL" id="KON89368.1"/>
    </source>
</evidence>
<dbReference type="AlphaFoldDB" id="A0A0M0GHV8"/>
<evidence type="ECO:0000313" key="4">
    <source>
        <dbReference type="Proteomes" id="UP000037109"/>
    </source>
</evidence>
<dbReference type="GO" id="GO:0003810">
    <property type="term" value="F:protein-glutamine gamma-glutamyltransferase activity"/>
    <property type="evidence" value="ECO:0007669"/>
    <property type="project" value="InterPro"/>
</dbReference>
<dbReference type="InterPro" id="IPR020916">
    <property type="entry name" value="Gln_gamma-glutamylTfrase_bac"/>
</dbReference>
<dbReference type="STRING" id="1459.AF332_22845"/>
<dbReference type="PATRIC" id="fig|1459.3.peg.5036"/>
<accession>A0A0M0GHV8</accession>
<organism evidence="3 4">
    <name type="scientific">Sporosarcina globispora</name>
    <name type="common">Bacillus globisporus</name>
    <dbReference type="NCBI Taxonomy" id="1459"/>
    <lineage>
        <taxon>Bacteria</taxon>
        <taxon>Bacillati</taxon>
        <taxon>Bacillota</taxon>
        <taxon>Bacilli</taxon>
        <taxon>Bacillales</taxon>
        <taxon>Caryophanaceae</taxon>
        <taxon>Sporosarcina</taxon>
    </lineage>
</organism>
<dbReference type="GO" id="GO:0030435">
    <property type="term" value="P:sporulation resulting in formation of a cellular spore"/>
    <property type="evidence" value="ECO:0007669"/>
    <property type="project" value="UniProtKB-KW"/>
</dbReference>
<dbReference type="OrthoDB" id="1845399at2"/>
<keyword evidence="4" id="KW-1185">Reference proteome</keyword>
<evidence type="ECO:0000256" key="2">
    <source>
        <dbReference type="ARBA" id="ARBA00022969"/>
    </source>
</evidence>
<dbReference type="Pfam" id="PF20085">
    <property type="entry name" value="TGL"/>
    <property type="match status" value="1"/>
</dbReference>
<reference evidence="4" key="1">
    <citation type="submission" date="2015-07" db="EMBL/GenBank/DDBJ databases">
        <title>Fjat-10036 dsm4.</title>
        <authorList>
            <person name="Liu B."/>
            <person name="Wang J."/>
            <person name="Zhu Y."/>
            <person name="Liu G."/>
            <person name="Chen Q."/>
            <person name="Chen Z."/>
            <person name="Lan J."/>
            <person name="Che J."/>
            <person name="Ge C."/>
            <person name="Shi H."/>
            <person name="Pan Z."/>
            <person name="Liu X."/>
        </authorList>
    </citation>
    <scope>NUCLEOTIDE SEQUENCE [LARGE SCALE GENOMIC DNA]</scope>
    <source>
        <strain evidence="4">DSM 4</strain>
    </source>
</reference>
<dbReference type="RefSeq" id="WP_053436736.1">
    <property type="nucleotide sequence ID" value="NZ_LGUF01000007.1"/>
</dbReference>
<keyword evidence="2" id="KW-0749">Sporulation</keyword>